<evidence type="ECO:0000313" key="1">
    <source>
        <dbReference type="EMBL" id="CEK58877.1"/>
    </source>
</evidence>
<dbReference type="InterPro" id="IPR036860">
    <property type="entry name" value="SH2_dom_sf"/>
</dbReference>
<protein>
    <recommendedName>
        <fullName evidence="2">SH2 domain-containing protein</fullName>
    </recommendedName>
</protein>
<dbReference type="Gene3D" id="3.30.505.10">
    <property type="entry name" value="SH2 domain"/>
    <property type="match status" value="1"/>
</dbReference>
<dbReference type="EMBL" id="HACG01012012">
    <property type="protein sequence ID" value="CEK58877.1"/>
    <property type="molecule type" value="Transcribed_RNA"/>
</dbReference>
<proteinExistence type="predicted"/>
<dbReference type="AlphaFoldDB" id="A0A0B6YRV5"/>
<evidence type="ECO:0008006" key="2">
    <source>
        <dbReference type="Google" id="ProtNLM"/>
    </source>
</evidence>
<gene>
    <name evidence="1" type="primary">ORF34462</name>
</gene>
<reference evidence="1" key="1">
    <citation type="submission" date="2014-12" db="EMBL/GenBank/DDBJ databases">
        <title>Insight into the proteome of Arion vulgaris.</title>
        <authorList>
            <person name="Aradska J."/>
            <person name="Bulat T."/>
            <person name="Smidak R."/>
            <person name="Sarate P."/>
            <person name="Gangsoo J."/>
            <person name="Sialana F."/>
            <person name="Bilban M."/>
            <person name="Lubec G."/>
        </authorList>
    </citation>
    <scope>NUCLEOTIDE SEQUENCE</scope>
    <source>
        <tissue evidence="1">Skin</tissue>
    </source>
</reference>
<dbReference type="SUPFAM" id="SSF55550">
    <property type="entry name" value="SH2 domain"/>
    <property type="match status" value="1"/>
</dbReference>
<sequence>LGDYTLTVRQDGQNRCIKVYCREGMYGLKVNECRFTSLRALGVHYNKHTLAEFNRRLKTYLYYPVRK</sequence>
<organism evidence="1">
    <name type="scientific">Arion vulgaris</name>
    <dbReference type="NCBI Taxonomy" id="1028688"/>
    <lineage>
        <taxon>Eukaryota</taxon>
        <taxon>Metazoa</taxon>
        <taxon>Spiralia</taxon>
        <taxon>Lophotrochozoa</taxon>
        <taxon>Mollusca</taxon>
        <taxon>Gastropoda</taxon>
        <taxon>Heterobranchia</taxon>
        <taxon>Euthyneura</taxon>
        <taxon>Panpulmonata</taxon>
        <taxon>Eupulmonata</taxon>
        <taxon>Stylommatophora</taxon>
        <taxon>Helicina</taxon>
        <taxon>Arionoidea</taxon>
        <taxon>Arionidae</taxon>
        <taxon>Arion</taxon>
    </lineage>
</organism>
<feature type="non-terminal residue" evidence="1">
    <location>
        <position position="1"/>
    </location>
</feature>
<feature type="non-terminal residue" evidence="1">
    <location>
        <position position="67"/>
    </location>
</feature>
<name>A0A0B6YRV5_9EUPU</name>
<accession>A0A0B6YRV5</accession>